<dbReference type="InterPro" id="IPR051927">
    <property type="entry name" value="Zn_Chap_cDPG_Synth"/>
</dbReference>
<dbReference type="OrthoDB" id="272672at2759"/>
<dbReference type="EMBL" id="KZ819395">
    <property type="protein sequence ID" value="PWN41312.1"/>
    <property type="molecule type" value="Genomic_DNA"/>
</dbReference>
<proteinExistence type="predicted"/>
<dbReference type="GeneID" id="37034398"/>
<dbReference type="SUPFAM" id="SSF52540">
    <property type="entry name" value="P-loop containing nucleoside triphosphate hydrolases"/>
    <property type="match status" value="1"/>
</dbReference>
<organism evidence="3 4">
    <name type="scientific">Ceraceosorus guamensis</name>
    <dbReference type="NCBI Taxonomy" id="1522189"/>
    <lineage>
        <taxon>Eukaryota</taxon>
        <taxon>Fungi</taxon>
        <taxon>Dikarya</taxon>
        <taxon>Basidiomycota</taxon>
        <taxon>Ustilaginomycotina</taxon>
        <taxon>Exobasidiomycetes</taxon>
        <taxon>Ceraceosorales</taxon>
        <taxon>Ceraceosoraceae</taxon>
        <taxon>Ceraceosorus</taxon>
    </lineage>
</organism>
<feature type="region of interest" description="Disordered" evidence="1">
    <location>
        <begin position="1"/>
        <end position="52"/>
    </location>
</feature>
<dbReference type="InterPro" id="IPR003495">
    <property type="entry name" value="CobW/HypB/UreG_nucleotide-bd"/>
</dbReference>
<reference evidence="3 4" key="1">
    <citation type="journal article" date="2018" name="Mol. Biol. Evol.">
        <title>Broad Genomic Sampling Reveals a Smut Pathogenic Ancestry of the Fungal Clade Ustilaginomycotina.</title>
        <authorList>
            <person name="Kijpornyongpan T."/>
            <person name="Mondo S.J."/>
            <person name="Barry K."/>
            <person name="Sandor L."/>
            <person name="Lee J."/>
            <person name="Lipzen A."/>
            <person name="Pangilinan J."/>
            <person name="LaButti K."/>
            <person name="Hainaut M."/>
            <person name="Henrissat B."/>
            <person name="Grigoriev I.V."/>
            <person name="Spatafora J.W."/>
            <person name="Aime M.C."/>
        </authorList>
    </citation>
    <scope>NUCLEOTIDE SEQUENCE [LARGE SCALE GENOMIC DNA]</scope>
    <source>
        <strain evidence="3 4">MCA 4658</strain>
    </source>
</reference>
<dbReference type="SUPFAM" id="SSF90002">
    <property type="entry name" value="Hypothetical protein YjiA, C-terminal domain"/>
    <property type="match status" value="1"/>
</dbReference>
<sequence length="591" mass="65153">MAPSVDLLSGPTPLPINTKATATSVRTPEAPKAVDTISKKTSTEDAVEPNAKRTKRVGKLPVTLLSGFLGAGKTTLLQHILTSNHGLGRVAVIVNDIGALNIDGALLSQAKVKQTTERLVEMQNGCICCTLRGDLLEEVAALAQEGGVDYLVIESTGISEPMQVAETFSEEFSQMHVAAAEDLKAEMAEDEESAKQNAKVAQILAAGGLPAISRLDTCVTLVDACNVFNDYQTADFLVDRNKNGEVPEEDDRCISDLMTDQLEFADVVICSKVDLVAPTEVERIRSLVHQLNPTATFIPAVKGQIDLSKILNTGSFSYAKAATSAGWLRSLQEVVKPETEEYGVGTFVYRARRPFHPLRLWKAIREVFVVIQTEYIDDGEGSEQDEEKAIGDDAEMSEAEVEEGDEEVASDDEDEAGEAQPQLNPAARLASKKASGWANLFRSKGFIWLATRPLMFGEWSQAGCMLTLNGGGRWRCEVPEEDWPQDPEIVDAIKRDFEGRWADRRQELVFIGQGMRSDPKTGKTGMEAFIRQNLDDCLLSDEEWKEWERIMKGHSAQQDLAKRAERLEKIFTDGFEDWPDDEDHTGHDHAH</sequence>
<evidence type="ECO:0000313" key="3">
    <source>
        <dbReference type="EMBL" id="PWN41312.1"/>
    </source>
</evidence>
<dbReference type="PANTHER" id="PTHR43603">
    <property type="entry name" value="COBW DOMAIN-CONTAINING PROTEIN DDB_G0274527"/>
    <property type="match status" value="1"/>
</dbReference>
<evidence type="ECO:0000256" key="1">
    <source>
        <dbReference type="SAM" id="MobiDB-lite"/>
    </source>
</evidence>
<dbReference type="Gene3D" id="3.40.50.300">
    <property type="entry name" value="P-loop containing nucleotide triphosphate hydrolases"/>
    <property type="match status" value="1"/>
</dbReference>
<dbReference type="SMART" id="SM00833">
    <property type="entry name" value="CobW_C"/>
    <property type="match status" value="1"/>
</dbReference>
<dbReference type="CDD" id="cd03112">
    <property type="entry name" value="CobW-like"/>
    <property type="match status" value="1"/>
</dbReference>
<dbReference type="Proteomes" id="UP000245783">
    <property type="component" value="Unassembled WGS sequence"/>
</dbReference>
<gene>
    <name evidence="3" type="ORF">IE81DRAFT_315352</name>
</gene>
<dbReference type="InterPro" id="IPR027417">
    <property type="entry name" value="P-loop_NTPase"/>
</dbReference>
<accession>A0A316VV45</accession>
<dbReference type="Pfam" id="PF07683">
    <property type="entry name" value="CobW_C"/>
    <property type="match status" value="1"/>
</dbReference>
<dbReference type="RefSeq" id="XP_025368472.1">
    <property type="nucleotide sequence ID" value="XM_025512528.1"/>
</dbReference>
<dbReference type="STRING" id="1522189.A0A316VV45"/>
<dbReference type="AlphaFoldDB" id="A0A316VV45"/>
<protein>
    <submittedName>
        <fullName evidence="3">CobW-domain-containing protein</fullName>
    </submittedName>
</protein>
<keyword evidence="4" id="KW-1185">Reference proteome</keyword>
<evidence type="ECO:0000259" key="2">
    <source>
        <dbReference type="SMART" id="SM00833"/>
    </source>
</evidence>
<feature type="region of interest" description="Disordered" evidence="1">
    <location>
        <begin position="379"/>
        <end position="428"/>
    </location>
</feature>
<name>A0A316VV45_9BASI</name>
<dbReference type="InterPro" id="IPR011629">
    <property type="entry name" value="CobW-like_C"/>
</dbReference>
<feature type="domain" description="CobW C-terminal" evidence="2">
    <location>
        <begin position="344"/>
        <end position="538"/>
    </location>
</feature>
<feature type="compositionally biased region" description="Acidic residues" evidence="1">
    <location>
        <begin position="379"/>
        <end position="417"/>
    </location>
</feature>
<dbReference type="PANTHER" id="PTHR43603:SF1">
    <property type="entry name" value="ZINC-REGULATED GTPASE METALLOPROTEIN ACTIVATOR 1"/>
    <property type="match status" value="1"/>
</dbReference>
<dbReference type="InParanoid" id="A0A316VV45"/>
<evidence type="ECO:0000313" key="4">
    <source>
        <dbReference type="Proteomes" id="UP000245783"/>
    </source>
</evidence>
<dbReference type="Pfam" id="PF02492">
    <property type="entry name" value="cobW"/>
    <property type="match status" value="2"/>
</dbReference>